<dbReference type="EMBL" id="CP024785">
    <property type="protein sequence ID" value="AUB37389.1"/>
    <property type="molecule type" value="Genomic_DNA"/>
</dbReference>
<dbReference type="KEGG" id="nfl:COO91_03334"/>
<accession>A0A2K8SPL1</accession>
<proteinExistence type="predicted"/>
<evidence type="ECO:0000313" key="1">
    <source>
        <dbReference type="EMBL" id="AUB37389.1"/>
    </source>
</evidence>
<dbReference type="Proteomes" id="UP000232003">
    <property type="component" value="Chromosome"/>
</dbReference>
<keyword evidence="2" id="KW-1185">Reference proteome</keyword>
<dbReference type="AlphaFoldDB" id="A0A2K8SPL1"/>
<organism evidence="1 2">
    <name type="scientific">Nostoc flagelliforme CCNUN1</name>
    <dbReference type="NCBI Taxonomy" id="2038116"/>
    <lineage>
        <taxon>Bacteria</taxon>
        <taxon>Bacillati</taxon>
        <taxon>Cyanobacteriota</taxon>
        <taxon>Cyanophyceae</taxon>
        <taxon>Nostocales</taxon>
        <taxon>Nostocaceae</taxon>
        <taxon>Nostoc</taxon>
    </lineage>
</organism>
<evidence type="ECO:0000313" key="2">
    <source>
        <dbReference type="Proteomes" id="UP000232003"/>
    </source>
</evidence>
<sequence>MQRNTIPAPCPPCTERSRSMPAASFNERYIYFRHFVLGHFAASINIVYKKG</sequence>
<protein>
    <submittedName>
        <fullName evidence="1">Uncharacterized protein</fullName>
    </submittedName>
</protein>
<gene>
    <name evidence="1" type="ORF">COO91_03334</name>
</gene>
<reference evidence="1 2" key="1">
    <citation type="submission" date="2017-11" db="EMBL/GenBank/DDBJ databases">
        <title>Complete genome of a free-living desiccation-tolerant cyanobacterium and its photosynthetic adaptation to extreme terrestrial habitat.</title>
        <authorList>
            <person name="Shang J."/>
        </authorList>
    </citation>
    <scope>NUCLEOTIDE SEQUENCE [LARGE SCALE GENOMIC DNA]</scope>
    <source>
        <strain evidence="1 2">CCNUN1</strain>
    </source>
</reference>
<name>A0A2K8SPL1_9NOSO</name>